<keyword evidence="3 4" id="KW-0418">Kinase</keyword>
<comment type="similarity">
    <text evidence="1 4">Belongs to the FGGY kinase family.</text>
</comment>
<proteinExistence type="inferred from homology"/>
<keyword evidence="2 4" id="KW-0808">Transferase</keyword>
<reference evidence="8" key="1">
    <citation type="journal article" date="2019" name="Int. J. Syst. Evol. Microbiol.">
        <title>The Global Catalogue of Microorganisms (GCM) 10K type strain sequencing project: providing services to taxonomists for standard genome sequencing and annotation.</title>
        <authorList>
            <consortium name="The Broad Institute Genomics Platform"/>
            <consortium name="The Broad Institute Genome Sequencing Center for Infectious Disease"/>
            <person name="Wu L."/>
            <person name="Ma J."/>
        </authorList>
    </citation>
    <scope>NUCLEOTIDE SEQUENCE [LARGE SCALE GENOMIC DNA]</scope>
    <source>
        <strain evidence="8">JCM 31406</strain>
    </source>
</reference>
<sequence length="510" mass="54059">MSPEPSPVRDLLIGVDVGTYSSKGVLTTLDGQIVRQHVTPHGISVPRHGHVEQDADGVWWADTAAIIRELLRESGAADRVAGVACSAIGPTLLPLDAQGRPLRPGILYGVDTRAHAQIGALNDEIGADVILARSGMALTSQAIGPKIRWLREQEPEVWAQAATLTSAGSYLTFRLTGQHVIDHHTGAHFMPLYDPRAGAWTDEFAAPVLGGAPLSCLPRLAWSDELAGHVTAQAAAQTGLREGTPVAVGTVDALAEGLSVGVSRPGDLMIMYGSSTFFILVQEAPTPDPRVWSVGGAFAGQVNLAAGMGTTGSLTRWFADEFAREHDTDAAYGELFTQAAALNPGADGLIMLPYFSGERTPINDPHARGVVAGLTLSHRREHLFRAALEAVGYGIRHNIEAFRDLGADVRRVVAVGGGTRGGTWVQIVSDISGEAQEVPAVTVGASFGDAFLAGLAAGLLDRADLDRWVQHTRRVTPDPALAPDYDRLYGLYRDLYTQTRATVHALGSPP</sequence>
<dbReference type="SUPFAM" id="SSF53067">
    <property type="entry name" value="Actin-like ATPase domain"/>
    <property type="match status" value="2"/>
</dbReference>
<dbReference type="GO" id="GO:0016301">
    <property type="term" value="F:kinase activity"/>
    <property type="evidence" value="ECO:0007669"/>
    <property type="project" value="UniProtKB-KW"/>
</dbReference>
<evidence type="ECO:0000256" key="4">
    <source>
        <dbReference type="RuleBase" id="RU003733"/>
    </source>
</evidence>
<dbReference type="PROSITE" id="PS00445">
    <property type="entry name" value="FGGY_KINASES_2"/>
    <property type="match status" value="1"/>
</dbReference>
<evidence type="ECO:0000256" key="3">
    <source>
        <dbReference type="ARBA" id="ARBA00022777"/>
    </source>
</evidence>
<dbReference type="Pfam" id="PF00370">
    <property type="entry name" value="FGGY_N"/>
    <property type="match status" value="1"/>
</dbReference>
<evidence type="ECO:0000313" key="7">
    <source>
        <dbReference type="EMBL" id="GGS29012.1"/>
    </source>
</evidence>
<dbReference type="InterPro" id="IPR018484">
    <property type="entry name" value="FGGY_N"/>
</dbReference>
<dbReference type="InterPro" id="IPR050406">
    <property type="entry name" value="FGGY_Carb_Kinase"/>
</dbReference>
<evidence type="ECO:0000256" key="2">
    <source>
        <dbReference type="ARBA" id="ARBA00022679"/>
    </source>
</evidence>
<keyword evidence="8" id="KW-1185">Reference proteome</keyword>
<dbReference type="InterPro" id="IPR043129">
    <property type="entry name" value="ATPase_NBD"/>
</dbReference>
<evidence type="ECO:0000259" key="6">
    <source>
        <dbReference type="Pfam" id="PF02782"/>
    </source>
</evidence>
<dbReference type="InterPro" id="IPR000577">
    <property type="entry name" value="Carb_kinase_FGGY"/>
</dbReference>
<dbReference type="EMBL" id="BMQO01000008">
    <property type="protein sequence ID" value="GGS29012.1"/>
    <property type="molecule type" value="Genomic_DNA"/>
</dbReference>
<evidence type="ECO:0000259" key="5">
    <source>
        <dbReference type="Pfam" id="PF00370"/>
    </source>
</evidence>
<evidence type="ECO:0000256" key="1">
    <source>
        <dbReference type="ARBA" id="ARBA00009156"/>
    </source>
</evidence>
<organism evidence="7 8">
    <name type="scientific">Deinococcus knuensis</name>
    <dbReference type="NCBI Taxonomy" id="1837380"/>
    <lineage>
        <taxon>Bacteria</taxon>
        <taxon>Thermotogati</taxon>
        <taxon>Deinococcota</taxon>
        <taxon>Deinococci</taxon>
        <taxon>Deinococcales</taxon>
        <taxon>Deinococcaceae</taxon>
        <taxon>Deinococcus</taxon>
    </lineage>
</organism>
<dbReference type="InterPro" id="IPR018483">
    <property type="entry name" value="Carb_kinase_FGGY_CS"/>
</dbReference>
<dbReference type="PANTHER" id="PTHR43095:SF5">
    <property type="entry name" value="XYLULOSE KINASE"/>
    <property type="match status" value="1"/>
</dbReference>
<comment type="caution">
    <text evidence="7">The sequence shown here is derived from an EMBL/GenBank/DDBJ whole genome shotgun (WGS) entry which is preliminary data.</text>
</comment>
<dbReference type="Gene3D" id="3.30.420.40">
    <property type="match status" value="2"/>
</dbReference>
<dbReference type="PANTHER" id="PTHR43095">
    <property type="entry name" value="SUGAR KINASE"/>
    <property type="match status" value="1"/>
</dbReference>
<accession>A0ABQ2SJW3</accession>
<dbReference type="Proteomes" id="UP000620633">
    <property type="component" value="Unassembled WGS sequence"/>
</dbReference>
<dbReference type="RefSeq" id="WP_189101528.1">
    <property type="nucleotide sequence ID" value="NZ_BMQO01000008.1"/>
</dbReference>
<dbReference type="Pfam" id="PF02782">
    <property type="entry name" value="FGGY_C"/>
    <property type="match status" value="1"/>
</dbReference>
<gene>
    <name evidence="7" type="ORF">GCM10008961_20950</name>
</gene>
<dbReference type="InterPro" id="IPR018485">
    <property type="entry name" value="FGGY_C"/>
</dbReference>
<feature type="domain" description="Carbohydrate kinase FGGY N-terminal" evidence="5">
    <location>
        <begin position="12"/>
        <end position="254"/>
    </location>
</feature>
<feature type="domain" description="Carbohydrate kinase FGGY C-terminal" evidence="6">
    <location>
        <begin position="268"/>
        <end position="457"/>
    </location>
</feature>
<dbReference type="CDD" id="cd07804">
    <property type="entry name" value="ASKHA_NBD_FGGY_RrXK-like"/>
    <property type="match status" value="1"/>
</dbReference>
<protein>
    <submittedName>
        <fullName evidence="7">Sugar kinase</fullName>
    </submittedName>
</protein>
<dbReference type="PIRSF" id="PIRSF000538">
    <property type="entry name" value="GlpK"/>
    <property type="match status" value="1"/>
</dbReference>
<name>A0ABQ2SJW3_9DEIO</name>
<evidence type="ECO:0000313" key="8">
    <source>
        <dbReference type="Proteomes" id="UP000620633"/>
    </source>
</evidence>